<dbReference type="CDD" id="cd02661">
    <property type="entry name" value="Peptidase_C19E"/>
    <property type="match status" value="1"/>
</dbReference>
<organism evidence="10 11">
    <name type="scientific">Polyrhizophydium stewartii</name>
    <dbReference type="NCBI Taxonomy" id="2732419"/>
    <lineage>
        <taxon>Eukaryota</taxon>
        <taxon>Fungi</taxon>
        <taxon>Fungi incertae sedis</taxon>
        <taxon>Chytridiomycota</taxon>
        <taxon>Chytridiomycota incertae sedis</taxon>
        <taxon>Chytridiomycetes</taxon>
        <taxon>Rhizophydiales</taxon>
        <taxon>Rhizophydiales incertae sedis</taxon>
        <taxon>Polyrhizophydium</taxon>
    </lineage>
</organism>
<comment type="similarity">
    <text evidence="2">Belongs to the peptidase C19 family.</text>
</comment>
<accession>A0ABR4MW78</accession>
<evidence type="ECO:0000256" key="7">
    <source>
        <dbReference type="ARBA" id="ARBA00022807"/>
    </source>
</evidence>
<dbReference type="EMBL" id="JADGIZ020000104">
    <property type="protein sequence ID" value="KAL2911514.1"/>
    <property type="molecule type" value="Genomic_DNA"/>
</dbReference>
<evidence type="ECO:0000256" key="5">
    <source>
        <dbReference type="ARBA" id="ARBA00022786"/>
    </source>
</evidence>
<dbReference type="PROSITE" id="PS50235">
    <property type="entry name" value="USP_3"/>
    <property type="match status" value="1"/>
</dbReference>
<evidence type="ECO:0000313" key="10">
    <source>
        <dbReference type="EMBL" id="KAL2911514.1"/>
    </source>
</evidence>
<gene>
    <name evidence="10" type="ORF">HK105_209003</name>
</gene>
<protein>
    <recommendedName>
        <fullName evidence="3">ubiquitinyl hydrolase 1</fullName>
        <ecNumber evidence="3">3.4.19.12</ecNumber>
    </recommendedName>
</protein>
<evidence type="ECO:0000256" key="3">
    <source>
        <dbReference type="ARBA" id="ARBA00012759"/>
    </source>
</evidence>
<dbReference type="PANTHER" id="PTHR24006:SF758">
    <property type="entry name" value="UBIQUITIN CARBOXYL-TERMINAL HYDROLASE 36"/>
    <property type="match status" value="1"/>
</dbReference>
<sequence>MISLDLLRNPTGHRGERRIDFRDAAGGSPAASVSRGAQRLVNLGNTCFLNSVLQCLTYTPPLAESLLRASHAASCRTKSFCALCALEAHVRICLLKMGPGKAIQPRAFVENLRRISRHMRIGRQEDAHEFARFLIEGLQRSEEGAKKPEATLAHRIFNGRLQSQIMCLKCKTTSDTLDPLMDISLDINQCGSVEQALFQFVKPELLNRQNQYRCSKCQTLRDAQKTITINQAPAVLTVQLKRFGFARNFGSKISRNVAFGPRLRLDPFMSHRGKEETVYDLCAVLVHSGGSCNSGHYYCFVKAPGGSWYSMNDSDVQQVSEKTVLAQSAYMLFYVRQQPRRLAEAANQDRKLTAKPHQPAPTAQQGSATAGPSKPQAVDADRISRTESNASTGSSLSSISRASMTLAEPARAPFNATNARWNVSKRSGDVEVIEHRDATSQLASTAPWQPPQQRQSTVSVAPTHAQAPSLTGRTALSALGRDTPVWDDVDSAALYKRHEILEQAEKLAKRPRPTDHDQAYDRPALKKKKKQRQHLVQSREGRNLLQQHGGGNSFDRVLQFRNQQLGQSSRSHGHQRHGSGHDLGFNSDRAYTYRG</sequence>
<feature type="domain" description="USP" evidence="9">
    <location>
        <begin position="38"/>
        <end position="337"/>
    </location>
</feature>
<dbReference type="InterPro" id="IPR050164">
    <property type="entry name" value="Peptidase_C19"/>
</dbReference>
<dbReference type="Gene3D" id="3.90.70.10">
    <property type="entry name" value="Cysteine proteinases"/>
    <property type="match status" value="1"/>
</dbReference>
<reference evidence="10 11" key="1">
    <citation type="submission" date="2023-09" db="EMBL/GenBank/DDBJ databases">
        <title>Pangenome analysis of Batrachochytrium dendrobatidis and related Chytrids.</title>
        <authorList>
            <person name="Yacoub M.N."/>
            <person name="Stajich J.E."/>
            <person name="James T.Y."/>
        </authorList>
    </citation>
    <scope>NUCLEOTIDE SEQUENCE [LARGE SCALE GENOMIC DNA]</scope>
    <source>
        <strain evidence="10 11">JEL0888</strain>
    </source>
</reference>
<evidence type="ECO:0000256" key="8">
    <source>
        <dbReference type="SAM" id="MobiDB-lite"/>
    </source>
</evidence>
<feature type="compositionally biased region" description="Basic and acidic residues" evidence="8">
    <location>
        <begin position="504"/>
        <end position="524"/>
    </location>
</feature>
<dbReference type="Pfam" id="PF00443">
    <property type="entry name" value="UCH"/>
    <property type="match status" value="1"/>
</dbReference>
<dbReference type="InterPro" id="IPR038765">
    <property type="entry name" value="Papain-like_cys_pep_sf"/>
</dbReference>
<comment type="catalytic activity">
    <reaction evidence="1">
        <text>Thiol-dependent hydrolysis of ester, thioester, amide, peptide and isopeptide bonds formed by the C-terminal Gly of ubiquitin (a 76-residue protein attached to proteins as an intracellular targeting signal).</text>
        <dbReference type="EC" id="3.4.19.12"/>
    </reaction>
</comment>
<evidence type="ECO:0000256" key="2">
    <source>
        <dbReference type="ARBA" id="ARBA00009085"/>
    </source>
</evidence>
<dbReference type="SUPFAM" id="SSF54001">
    <property type="entry name" value="Cysteine proteinases"/>
    <property type="match status" value="1"/>
</dbReference>
<dbReference type="PANTHER" id="PTHR24006">
    <property type="entry name" value="UBIQUITIN CARBOXYL-TERMINAL HYDROLASE"/>
    <property type="match status" value="1"/>
</dbReference>
<dbReference type="Proteomes" id="UP001527925">
    <property type="component" value="Unassembled WGS sequence"/>
</dbReference>
<evidence type="ECO:0000256" key="1">
    <source>
        <dbReference type="ARBA" id="ARBA00000707"/>
    </source>
</evidence>
<dbReference type="InterPro" id="IPR001394">
    <property type="entry name" value="Peptidase_C19_UCH"/>
</dbReference>
<keyword evidence="4" id="KW-0645">Protease</keyword>
<dbReference type="EC" id="3.4.19.12" evidence="3"/>
<evidence type="ECO:0000256" key="4">
    <source>
        <dbReference type="ARBA" id="ARBA00022670"/>
    </source>
</evidence>
<feature type="region of interest" description="Disordered" evidence="8">
    <location>
        <begin position="504"/>
        <end position="595"/>
    </location>
</feature>
<keyword evidence="6" id="KW-0378">Hydrolase</keyword>
<keyword evidence="11" id="KW-1185">Reference proteome</keyword>
<dbReference type="PROSITE" id="PS00973">
    <property type="entry name" value="USP_2"/>
    <property type="match status" value="1"/>
</dbReference>
<evidence type="ECO:0000256" key="6">
    <source>
        <dbReference type="ARBA" id="ARBA00022801"/>
    </source>
</evidence>
<comment type="caution">
    <text evidence="10">The sequence shown here is derived from an EMBL/GenBank/DDBJ whole genome shotgun (WGS) entry which is preliminary data.</text>
</comment>
<proteinExistence type="inferred from homology"/>
<keyword evidence="5" id="KW-0833">Ubl conjugation pathway</keyword>
<feature type="region of interest" description="Disordered" evidence="8">
    <location>
        <begin position="441"/>
        <end position="468"/>
    </location>
</feature>
<name>A0ABR4MW78_9FUNG</name>
<evidence type="ECO:0000313" key="11">
    <source>
        <dbReference type="Proteomes" id="UP001527925"/>
    </source>
</evidence>
<feature type="region of interest" description="Disordered" evidence="8">
    <location>
        <begin position="344"/>
        <end position="399"/>
    </location>
</feature>
<dbReference type="InterPro" id="IPR028889">
    <property type="entry name" value="USP"/>
</dbReference>
<evidence type="ECO:0000259" key="9">
    <source>
        <dbReference type="PROSITE" id="PS50235"/>
    </source>
</evidence>
<dbReference type="InterPro" id="IPR018200">
    <property type="entry name" value="USP_CS"/>
</dbReference>
<keyword evidence="7" id="KW-0788">Thiol protease</keyword>
<feature type="compositionally biased region" description="Polar residues" evidence="8">
    <location>
        <begin position="361"/>
        <end position="370"/>
    </location>
</feature>
<feature type="compositionally biased region" description="Polar residues" evidence="8">
    <location>
        <begin position="386"/>
        <end position="399"/>
    </location>
</feature>